<feature type="region of interest" description="Disordered" evidence="1">
    <location>
        <begin position="198"/>
        <end position="256"/>
    </location>
</feature>
<dbReference type="InParanoid" id="A0A165DK96"/>
<feature type="compositionally biased region" description="Acidic residues" evidence="1">
    <location>
        <begin position="143"/>
        <end position="156"/>
    </location>
</feature>
<evidence type="ECO:0000256" key="1">
    <source>
        <dbReference type="SAM" id="MobiDB-lite"/>
    </source>
</evidence>
<feature type="region of interest" description="Disordered" evidence="1">
    <location>
        <begin position="143"/>
        <end position="184"/>
    </location>
</feature>
<keyword evidence="3" id="KW-1185">Reference proteome</keyword>
<dbReference type="EMBL" id="KV426212">
    <property type="protein sequence ID" value="KZV84750.1"/>
    <property type="molecule type" value="Genomic_DNA"/>
</dbReference>
<evidence type="ECO:0000313" key="2">
    <source>
        <dbReference type="EMBL" id="KZV84750.1"/>
    </source>
</evidence>
<evidence type="ECO:0000313" key="3">
    <source>
        <dbReference type="Proteomes" id="UP000077266"/>
    </source>
</evidence>
<feature type="compositionally biased region" description="Basic and acidic residues" evidence="1">
    <location>
        <begin position="166"/>
        <end position="184"/>
    </location>
</feature>
<gene>
    <name evidence="2" type="ORF">EXIGLDRAFT_278537</name>
</gene>
<organism evidence="2 3">
    <name type="scientific">Exidia glandulosa HHB12029</name>
    <dbReference type="NCBI Taxonomy" id="1314781"/>
    <lineage>
        <taxon>Eukaryota</taxon>
        <taxon>Fungi</taxon>
        <taxon>Dikarya</taxon>
        <taxon>Basidiomycota</taxon>
        <taxon>Agaricomycotina</taxon>
        <taxon>Agaricomycetes</taxon>
        <taxon>Auriculariales</taxon>
        <taxon>Exidiaceae</taxon>
        <taxon>Exidia</taxon>
    </lineage>
</organism>
<accession>A0A165DK96</accession>
<dbReference type="AlphaFoldDB" id="A0A165DK96"/>
<sequence length="558" mass="62638">MSFYSFVTRAPARATLITVRWVSNAPKRRSGNRAARLGLAKLLREKKRWRASYEQFERVATDSVGLSKPAPPTPRQDVTVMEPYIRDIANFVHLHERVRWERGPLPPRFWTSFYRTPEPKPASDPNPSSARVMAAPFVREYDQGQDEDQDDAEGEGDGSTPPPLARDSELEPEHAPLARPSWAHERVGWEQGPLPPWFTNSLHRTPEPASDPDPSPAHVMAAALAREDQDDAQGEEDGHTPLPPPRYPEPERPTLARPSWARAIDDHDHPPPRQYFTQFTSLYRPSWASSPMPTFTPPHWHFRPSLSSDPPPPPEPAPPERPRDKEKRRKLHRRELLDRYLKKREILPVMGYGLPTFKTGPSASPHVPAWHPPLPPSALVLEKLNAILERLGPKKTIPSKKRIGELMAGAKLELEILYYSERFTLAHLPPFGSGWTPLDLGGRFCEAILKARGVPRASGSGKRRLWIWNTRMLLMRLEELGGRMTPELEAVVGGLCRKIEVAESEIWEGIFGREAAATLSGGEGSEVDTRPTSKLYEGIFPDATATATLGGSEDIARL</sequence>
<feature type="region of interest" description="Disordered" evidence="1">
    <location>
        <begin position="298"/>
        <end position="334"/>
    </location>
</feature>
<reference evidence="2 3" key="1">
    <citation type="journal article" date="2016" name="Mol. Biol. Evol.">
        <title>Comparative Genomics of Early-Diverging Mushroom-Forming Fungi Provides Insights into the Origins of Lignocellulose Decay Capabilities.</title>
        <authorList>
            <person name="Nagy L.G."/>
            <person name="Riley R."/>
            <person name="Tritt A."/>
            <person name="Adam C."/>
            <person name="Daum C."/>
            <person name="Floudas D."/>
            <person name="Sun H."/>
            <person name="Yadav J.S."/>
            <person name="Pangilinan J."/>
            <person name="Larsson K.H."/>
            <person name="Matsuura K."/>
            <person name="Barry K."/>
            <person name="Labutti K."/>
            <person name="Kuo R."/>
            <person name="Ohm R.A."/>
            <person name="Bhattacharya S.S."/>
            <person name="Shirouzu T."/>
            <person name="Yoshinaga Y."/>
            <person name="Martin F.M."/>
            <person name="Grigoriev I.V."/>
            <person name="Hibbett D.S."/>
        </authorList>
    </citation>
    <scope>NUCLEOTIDE SEQUENCE [LARGE SCALE GENOMIC DNA]</scope>
    <source>
        <strain evidence="2 3">HHB12029</strain>
    </source>
</reference>
<name>A0A165DK96_EXIGL</name>
<dbReference type="Proteomes" id="UP000077266">
    <property type="component" value="Unassembled WGS sequence"/>
</dbReference>
<protein>
    <submittedName>
        <fullName evidence="2">Uncharacterized protein</fullName>
    </submittedName>
</protein>
<proteinExistence type="predicted"/>